<dbReference type="GO" id="GO:0043138">
    <property type="term" value="F:3'-5' DNA helicase activity"/>
    <property type="evidence" value="ECO:0007669"/>
    <property type="project" value="TreeGrafter"/>
</dbReference>
<dbReference type="GO" id="GO:0016787">
    <property type="term" value="F:hydrolase activity"/>
    <property type="evidence" value="ECO:0007669"/>
    <property type="project" value="UniProtKB-KW"/>
</dbReference>
<organism evidence="7 8">
    <name type="scientific">Burkholderia lata (strain ATCC 17760 / DSM 23089 / LMG 22485 / NCIMB 9086 / R18194 / 383)</name>
    <dbReference type="NCBI Taxonomy" id="482957"/>
    <lineage>
        <taxon>Bacteria</taxon>
        <taxon>Pseudomonadati</taxon>
        <taxon>Pseudomonadota</taxon>
        <taxon>Betaproteobacteria</taxon>
        <taxon>Burkholderiales</taxon>
        <taxon>Burkholderiaceae</taxon>
        <taxon>Burkholderia</taxon>
        <taxon>Burkholderia cepacia complex</taxon>
    </lineage>
</organism>
<feature type="domain" description="UvrD-like helicase ATP-binding" evidence="6">
    <location>
        <begin position="108"/>
        <end position="166"/>
    </location>
</feature>
<keyword evidence="4" id="KW-0067">ATP-binding</keyword>
<keyword evidence="2" id="KW-0378">Hydrolase</keyword>
<dbReference type="Pfam" id="PF00580">
    <property type="entry name" value="UvrD-helicase"/>
    <property type="match status" value="1"/>
</dbReference>
<gene>
    <name evidence="7" type="ORF">BLA18109_05115</name>
</gene>
<dbReference type="PANTHER" id="PTHR11070">
    <property type="entry name" value="UVRD / RECB / PCRA DNA HELICASE FAMILY MEMBER"/>
    <property type="match status" value="1"/>
</dbReference>
<sequence length="467" mass="50544">MLEATVQQMLRSRAGAIEAPAGTGKTEQIALVAASVPGRWLILTHTVAGVDAIRRRLAKYSIPTEKAQVETLSAWAHRWARAFPKGSGLATDWSASSQEWDAVMVAATALIGSGAVQSILNASYNGVLVDEYQDCTVAHHGLVRALSHHLPCYVFGDPLQAIFGFRPLANWHTDTLAVFPHAGVLDTPQRWIRAGNAALGAWLVGQRTNFQAGVFDFRGAPTSLTWQACTPRLAAQQLAGSCSIRLHDGEALAIIHSSVDEVRRADLAKATGATTVEPIGSKTECNFYESLRTGSGIERVNAVLDLLGTAYIGVEVSSKRKRVESLLANPHRLRKPATPAELALSTVAQSDSLINVLDAVRCVENENGVKMVRPELMYSVKSALQLCAENPTLQLDDAAFQVASTRREKGRILRNRSVGSTLLLKGLEFDHVVITPDACQNHHHWYVALTRGTKSVRVLAPSVSFNI</sequence>
<dbReference type="Proteomes" id="UP000494260">
    <property type="component" value="Unassembled WGS sequence"/>
</dbReference>
<evidence type="ECO:0000256" key="5">
    <source>
        <dbReference type="ARBA" id="ARBA00034923"/>
    </source>
</evidence>
<dbReference type="RefSeq" id="WP_174953024.1">
    <property type="nucleotide sequence ID" value="NZ_CABVQH010000019.1"/>
</dbReference>
<name>A0A6P2XNH1_BURL3</name>
<dbReference type="EMBL" id="CABVQH010000019">
    <property type="protein sequence ID" value="VWD09349.1"/>
    <property type="molecule type" value="Genomic_DNA"/>
</dbReference>
<evidence type="ECO:0000256" key="1">
    <source>
        <dbReference type="ARBA" id="ARBA00022741"/>
    </source>
</evidence>
<dbReference type="SUPFAM" id="SSF52540">
    <property type="entry name" value="P-loop containing nucleoside triphosphate hydrolases"/>
    <property type="match status" value="1"/>
</dbReference>
<proteinExistence type="predicted"/>
<dbReference type="InterPro" id="IPR014016">
    <property type="entry name" value="UvrD-like_ATP-bd"/>
</dbReference>
<evidence type="ECO:0000313" key="8">
    <source>
        <dbReference type="Proteomes" id="UP000494260"/>
    </source>
</evidence>
<dbReference type="InterPro" id="IPR000212">
    <property type="entry name" value="DNA_helicase_UvrD/REP"/>
</dbReference>
<evidence type="ECO:0000313" key="7">
    <source>
        <dbReference type="EMBL" id="VWD09349.1"/>
    </source>
</evidence>
<dbReference type="AlphaFoldDB" id="A0A6P2XNH1"/>
<evidence type="ECO:0000259" key="6">
    <source>
        <dbReference type="Pfam" id="PF00580"/>
    </source>
</evidence>
<reference evidence="7 8" key="1">
    <citation type="submission" date="2019-09" db="EMBL/GenBank/DDBJ databases">
        <authorList>
            <person name="Depoorter E."/>
        </authorList>
    </citation>
    <scope>NUCLEOTIDE SEQUENCE [LARGE SCALE GENOMIC DNA]</scope>
    <source>
        <strain evidence="7">R-18109</strain>
    </source>
</reference>
<dbReference type="PANTHER" id="PTHR11070:SF2">
    <property type="entry name" value="ATP-DEPENDENT DNA HELICASE SRS2"/>
    <property type="match status" value="1"/>
</dbReference>
<keyword evidence="1" id="KW-0547">Nucleotide-binding</keyword>
<accession>A0A6P2XNH1</accession>
<dbReference type="GO" id="GO:0000725">
    <property type="term" value="P:recombinational repair"/>
    <property type="evidence" value="ECO:0007669"/>
    <property type="project" value="TreeGrafter"/>
</dbReference>
<evidence type="ECO:0000256" key="3">
    <source>
        <dbReference type="ARBA" id="ARBA00022806"/>
    </source>
</evidence>
<evidence type="ECO:0000256" key="2">
    <source>
        <dbReference type="ARBA" id="ARBA00022801"/>
    </source>
</evidence>
<dbReference type="GO" id="GO:0005524">
    <property type="term" value="F:ATP binding"/>
    <property type="evidence" value="ECO:0007669"/>
    <property type="project" value="UniProtKB-KW"/>
</dbReference>
<evidence type="ECO:0000256" key="4">
    <source>
        <dbReference type="ARBA" id="ARBA00022840"/>
    </source>
</evidence>
<dbReference type="GO" id="GO:0003677">
    <property type="term" value="F:DNA binding"/>
    <property type="evidence" value="ECO:0007669"/>
    <property type="project" value="InterPro"/>
</dbReference>
<dbReference type="InterPro" id="IPR027417">
    <property type="entry name" value="P-loop_NTPase"/>
</dbReference>
<dbReference type="Gene3D" id="3.40.50.300">
    <property type="entry name" value="P-loop containing nucleotide triphosphate hydrolases"/>
    <property type="match status" value="1"/>
</dbReference>
<protein>
    <recommendedName>
        <fullName evidence="5">DNA 3'-5' helicase II</fullName>
    </recommendedName>
</protein>
<keyword evidence="3" id="KW-0347">Helicase</keyword>